<dbReference type="InterPro" id="IPR042566">
    <property type="entry name" value="L1_C"/>
</dbReference>
<keyword evidence="2" id="KW-1185">Reference proteome</keyword>
<evidence type="ECO:0008006" key="3">
    <source>
        <dbReference type="Google" id="ProtNLM"/>
    </source>
</evidence>
<name>A0AAR2JW36_PYGNA</name>
<dbReference type="Ensembl" id="ENSPNAT00000084414.1">
    <property type="protein sequence ID" value="ENSPNAP00000056215.1"/>
    <property type="gene ID" value="ENSPNAG00000036671.1"/>
</dbReference>
<dbReference type="GeneTree" id="ENSGT00940000171226"/>
<sequence length="297" mass="32868">MAKNLRQFTYTGRNIANRPSASGDAQATPRVKTSVMAEMKAEILSSLKEDITTLLRSELKSVLADEFAGMKSELRAVKEEVIGSVAALRADVDSVKQTVAGMEYSLSTCSDDITTLQTTVHKLSKDVAGLQEKCVDLEGRMRRSNIRILNVTEGPGSSSPAAVSKLLKEALRLEKEVVVDRSHRGLQLRQQGGKPRAIVAQLHYYQDCVDILRRAREAGSLQYNGTKIFIFPDYPPSVARARSAFNEVKNILRGQKGTRFGMFYPARLRITHNGTEKEFQDPAEAMAYVRANMVQTG</sequence>
<evidence type="ECO:0000313" key="2">
    <source>
        <dbReference type="Proteomes" id="UP001501920"/>
    </source>
</evidence>
<dbReference type="InterPro" id="IPR004244">
    <property type="entry name" value="Transposase_22"/>
</dbReference>
<dbReference type="AlphaFoldDB" id="A0AAR2JW36"/>
<evidence type="ECO:0000313" key="1">
    <source>
        <dbReference type="Ensembl" id="ENSPNAP00000056215.1"/>
    </source>
</evidence>
<dbReference type="Gene3D" id="1.20.5.340">
    <property type="match status" value="1"/>
</dbReference>
<gene>
    <name evidence="1" type="primary">RDH8</name>
</gene>
<accession>A0AAR2JW36</accession>
<dbReference type="Proteomes" id="UP001501920">
    <property type="component" value="Chromosome 2"/>
</dbReference>
<proteinExistence type="predicted"/>
<reference evidence="1" key="2">
    <citation type="submission" date="2025-08" db="UniProtKB">
        <authorList>
            <consortium name="Ensembl"/>
        </authorList>
    </citation>
    <scope>IDENTIFICATION</scope>
</reference>
<dbReference type="PANTHER" id="PTHR11505">
    <property type="entry name" value="L1 TRANSPOSABLE ELEMENT-RELATED"/>
    <property type="match status" value="1"/>
</dbReference>
<protein>
    <recommendedName>
        <fullName evidence="3">L1 transposable element RRM domain-containing protein</fullName>
    </recommendedName>
</protein>
<organism evidence="1 2">
    <name type="scientific">Pygocentrus nattereri</name>
    <name type="common">Red-bellied piranha</name>
    <dbReference type="NCBI Taxonomy" id="42514"/>
    <lineage>
        <taxon>Eukaryota</taxon>
        <taxon>Metazoa</taxon>
        <taxon>Chordata</taxon>
        <taxon>Craniata</taxon>
        <taxon>Vertebrata</taxon>
        <taxon>Euteleostomi</taxon>
        <taxon>Actinopterygii</taxon>
        <taxon>Neopterygii</taxon>
        <taxon>Teleostei</taxon>
        <taxon>Ostariophysi</taxon>
        <taxon>Characiformes</taxon>
        <taxon>Characoidei</taxon>
        <taxon>Pygocentrus</taxon>
    </lineage>
</organism>
<reference evidence="1" key="3">
    <citation type="submission" date="2025-09" db="UniProtKB">
        <authorList>
            <consortium name="Ensembl"/>
        </authorList>
    </citation>
    <scope>IDENTIFICATION</scope>
</reference>
<dbReference type="Gene3D" id="3.30.250.20">
    <property type="entry name" value="L1 transposable element, C-terminal domain"/>
    <property type="match status" value="1"/>
</dbReference>
<reference evidence="1 2" key="1">
    <citation type="submission" date="2020-10" db="EMBL/GenBank/DDBJ databases">
        <title>Pygocentrus nattereri (red-bellied piranha) genome, fPygNat1, primary haplotype.</title>
        <authorList>
            <person name="Myers G."/>
            <person name="Meyer A."/>
            <person name="Karagic N."/>
            <person name="Pippel M."/>
            <person name="Winkler S."/>
            <person name="Tracey A."/>
            <person name="Wood J."/>
            <person name="Formenti G."/>
            <person name="Howe K."/>
            <person name="Fedrigo O."/>
            <person name="Jarvis E.D."/>
        </authorList>
    </citation>
    <scope>NUCLEOTIDE SEQUENCE [LARGE SCALE GENOMIC DNA]</scope>
</reference>